<comment type="similarity">
    <text evidence="1">Belongs to the transglycosylase Slt family.</text>
</comment>
<comment type="caution">
    <text evidence="3">The sequence shown here is derived from an EMBL/GenBank/DDBJ whole genome shotgun (WGS) entry which is preliminary data.</text>
</comment>
<dbReference type="PANTHER" id="PTHR37423:SF5">
    <property type="entry name" value="SOLUBLE LYTIC MUREIN TRANSGLYCOSYLASE"/>
    <property type="match status" value="1"/>
</dbReference>
<organism evidence="3 4">
    <name type="scientific">Caldimonas caldifontis</name>
    <dbReference type="NCBI Taxonomy" id="1452508"/>
    <lineage>
        <taxon>Bacteria</taxon>
        <taxon>Pseudomonadati</taxon>
        <taxon>Pseudomonadota</taxon>
        <taxon>Betaproteobacteria</taxon>
        <taxon>Burkholderiales</taxon>
        <taxon>Sphaerotilaceae</taxon>
        <taxon>Caldimonas</taxon>
    </lineage>
</organism>
<dbReference type="RefSeq" id="WP_104303103.1">
    <property type="nucleotide sequence ID" value="NZ_PSNX01000011.1"/>
</dbReference>
<reference evidence="3 4" key="1">
    <citation type="submission" date="2018-02" db="EMBL/GenBank/DDBJ databases">
        <title>Reclassifiation of [Polyangium] brachysporum DSM 7029 as Guopingzhaonella breviflexa gen. nov., sp. nov., a member of the family Comamonadaceae.</title>
        <authorList>
            <person name="Tang B."/>
        </authorList>
    </citation>
    <scope>NUCLEOTIDE SEQUENCE [LARGE SCALE GENOMIC DNA]</scope>
    <source>
        <strain evidence="3 4">BCRC 80649</strain>
    </source>
</reference>
<dbReference type="InterPro" id="IPR023346">
    <property type="entry name" value="Lysozyme-like_dom_sf"/>
</dbReference>
<dbReference type="EMBL" id="PSNX01000011">
    <property type="protein sequence ID" value="PPE65770.1"/>
    <property type="molecule type" value="Genomic_DNA"/>
</dbReference>
<dbReference type="Proteomes" id="UP000238605">
    <property type="component" value="Unassembled WGS sequence"/>
</dbReference>
<dbReference type="PANTHER" id="PTHR37423">
    <property type="entry name" value="SOLUBLE LYTIC MUREIN TRANSGLYCOSYLASE-RELATED"/>
    <property type="match status" value="1"/>
</dbReference>
<dbReference type="InterPro" id="IPR008258">
    <property type="entry name" value="Transglycosylase_SLT_dom_1"/>
</dbReference>
<feature type="domain" description="Transglycosylase SLT" evidence="2">
    <location>
        <begin position="102"/>
        <end position="192"/>
    </location>
</feature>
<dbReference type="Gene3D" id="1.10.530.10">
    <property type="match status" value="1"/>
</dbReference>
<evidence type="ECO:0000313" key="3">
    <source>
        <dbReference type="EMBL" id="PPE65770.1"/>
    </source>
</evidence>
<proteinExistence type="inferred from homology"/>
<gene>
    <name evidence="3" type="ORF">C1704_12710</name>
</gene>
<evidence type="ECO:0000256" key="1">
    <source>
        <dbReference type="ARBA" id="ARBA00007734"/>
    </source>
</evidence>
<dbReference type="OrthoDB" id="92254at2"/>
<protein>
    <submittedName>
        <fullName evidence="3">Lytic transglycosylase</fullName>
    </submittedName>
</protein>
<dbReference type="SUPFAM" id="SSF53955">
    <property type="entry name" value="Lysozyme-like"/>
    <property type="match status" value="1"/>
</dbReference>
<accession>A0A2S5SSQ5</accession>
<evidence type="ECO:0000313" key="4">
    <source>
        <dbReference type="Proteomes" id="UP000238605"/>
    </source>
</evidence>
<sequence>MTSGCGVHPGRRRLMLAGAAGLLVPAKAARAGGQVEEPLADSVRSALSAVIANSAPPKPSFPRIEDRLVYLRWLGEMSDRLRRRKPDLTTRLEFLETLWYETTRAGLEKALVLGLIQVESAFRKHAVSRVGARGYMQVMPFWSRLIGDGDPAKLFHMQTNLRFGCVILRHYLDMEKGNLFMALGRYNGSRGRSEYPDAVFAARKLWVYDPAPGPSGSPQATSG</sequence>
<dbReference type="AlphaFoldDB" id="A0A2S5SSQ5"/>
<dbReference type="CDD" id="cd00254">
    <property type="entry name" value="LT-like"/>
    <property type="match status" value="1"/>
</dbReference>
<evidence type="ECO:0000259" key="2">
    <source>
        <dbReference type="Pfam" id="PF01464"/>
    </source>
</evidence>
<name>A0A2S5SSQ5_9BURK</name>
<keyword evidence="4" id="KW-1185">Reference proteome</keyword>
<dbReference type="Pfam" id="PF01464">
    <property type="entry name" value="SLT"/>
    <property type="match status" value="1"/>
</dbReference>